<feature type="transmembrane region" description="Helical" evidence="2">
    <location>
        <begin position="32"/>
        <end position="52"/>
    </location>
</feature>
<dbReference type="AlphaFoldDB" id="B4HCZ7"/>
<dbReference type="HOGENOM" id="CLU_2981257_0_0_1"/>
<accession>B4HCZ7</accession>
<gene>
    <name evidence="3" type="primary">Dper\GL24297</name>
    <name evidence="3" type="ORF">Dper_GL24297</name>
</gene>
<evidence type="ECO:0000256" key="1">
    <source>
        <dbReference type="SAM" id="MobiDB-lite"/>
    </source>
</evidence>
<keyword evidence="2" id="KW-1133">Transmembrane helix</keyword>
<evidence type="ECO:0000313" key="3">
    <source>
        <dbReference type="EMBL" id="EDW34903.1"/>
    </source>
</evidence>
<evidence type="ECO:0000256" key="2">
    <source>
        <dbReference type="SAM" id="Phobius"/>
    </source>
</evidence>
<protein>
    <submittedName>
        <fullName evidence="3">GL24297</fullName>
    </submittedName>
</protein>
<reference evidence="3 4" key="1">
    <citation type="journal article" date="2007" name="Nature">
        <title>Evolution of genes and genomes on the Drosophila phylogeny.</title>
        <authorList>
            <consortium name="Drosophila 12 Genomes Consortium"/>
            <person name="Clark A.G."/>
            <person name="Eisen M.B."/>
            <person name="Smith D.R."/>
            <person name="Bergman C.M."/>
            <person name="Oliver B."/>
            <person name="Markow T.A."/>
            <person name="Kaufman T.C."/>
            <person name="Kellis M."/>
            <person name="Gelbart W."/>
            <person name="Iyer V.N."/>
            <person name="Pollard D.A."/>
            <person name="Sackton T.B."/>
            <person name="Larracuente A.M."/>
            <person name="Singh N.D."/>
            <person name="Abad J.P."/>
            <person name="Abt D.N."/>
            <person name="Adryan B."/>
            <person name="Aguade M."/>
            <person name="Akashi H."/>
            <person name="Anderson W.W."/>
            <person name="Aquadro C.F."/>
            <person name="Ardell D.H."/>
            <person name="Arguello R."/>
            <person name="Artieri C.G."/>
            <person name="Barbash D.A."/>
            <person name="Barker D."/>
            <person name="Barsanti P."/>
            <person name="Batterham P."/>
            <person name="Batzoglou S."/>
            <person name="Begun D."/>
            <person name="Bhutkar A."/>
            <person name="Blanco E."/>
            <person name="Bosak S.A."/>
            <person name="Bradley R.K."/>
            <person name="Brand A.D."/>
            <person name="Brent M.R."/>
            <person name="Brooks A.N."/>
            <person name="Brown R.H."/>
            <person name="Butlin R.K."/>
            <person name="Caggese C."/>
            <person name="Calvi B.R."/>
            <person name="Bernardo de Carvalho A."/>
            <person name="Caspi A."/>
            <person name="Castrezana S."/>
            <person name="Celniker S.E."/>
            <person name="Chang J.L."/>
            <person name="Chapple C."/>
            <person name="Chatterji S."/>
            <person name="Chinwalla A."/>
            <person name="Civetta A."/>
            <person name="Clifton S.W."/>
            <person name="Comeron J.M."/>
            <person name="Costello J.C."/>
            <person name="Coyne J.A."/>
            <person name="Daub J."/>
            <person name="David R.G."/>
            <person name="Delcher A.L."/>
            <person name="Delehaunty K."/>
            <person name="Do C.B."/>
            <person name="Ebling H."/>
            <person name="Edwards K."/>
            <person name="Eickbush T."/>
            <person name="Evans J.D."/>
            <person name="Filipski A."/>
            <person name="Findeiss S."/>
            <person name="Freyhult E."/>
            <person name="Fulton L."/>
            <person name="Fulton R."/>
            <person name="Garcia A.C."/>
            <person name="Gardiner A."/>
            <person name="Garfield D.A."/>
            <person name="Garvin B.E."/>
            <person name="Gibson G."/>
            <person name="Gilbert D."/>
            <person name="Gnerre S."/>
            <person name="Godfrey J."/>
            <person name="Good R."/>
            <person name="Gotea V."/>
            <person name="Gravely B."/>
            <person name="Greenberg A.J."/>
            <person name="Griffiths-Jones S."/>
            <person name="Gross S."/>
            <person name="Guigo R."/>
            <person name="Gustafson E.A."/>
            <person name="Haerty W."/>
            <person name="Hahn M.W."/>
            <person name="Halligan D.L."/>
            <person name="Halpern A.L."/>
            <person name="Halter G.M."/>
            <person name="Han M.V."/>
            <person name="Heger A."/>
            <person name="Hillier L."/>
            <person name="Hinrichs A.S."/>
            <person name="Holmes I."/>
            <person name="Hoskins R.A."/>
            <person name="Hubisz M.J."/>
            <person name="Hultmark D."/>
            <person name="Huntley M.A."/>
            <person name="Jaffe D.B."/>
            <person name="Jagadeeshan S."/>
            <person name="Jeck W.R."/>
            <person name="Johnson J."/>
            <person name="Jones C.D."/>
            <person name="Jordan W.C."/>
            <person name="Karpen G.H."/>
            <person name="Kataoka E."/>
            <person name="Keightley P.D."/>
            <person name="Kheradpour P."/>
            <person name="Kirkness E.F."/>
            <person name="Koerich L.B."/>
            <person name="Kristiansen K."/>
            <person name="Kudrna D."/>
            <person name="Kulathinal R.J."/>
            <person name="Kumar S."/>
            <person name="Kwok R."/>
            <person name="Lander E."/>
            <person name="Langley C.H."/>
            <person name="Lapoint R."/>
            <person name="Lazzaro B.P."/>
            <person name="Lee S.J."/>
            <person name="Levesque L."/>
            <person name="Li R."/>
            <person name="Lin C.F."/>
            <person name="Lin M.F."/>
            <person name="Lindblad-Toh K."/>
            <person name="Llopart A."/>
            <person name="Long M."/>
            <person name="Low L."/>
            <person name="Lozovsky E."/>
            <person name="Lu J."/>
            <person name="Luo M."/>
            <person name="Machado C.A."/>
            <person name="Makalowski W."/>
            <person name="Marzo M."/>
            <person name="Matsuda M."/>
            <person name="Matzkin L."/>
            <person name="McAllister B."/>
            <person name="McBride C.S."/>
            <person name="McKernan B."/>
            <person name="McKernan K."/>
            <person name="Mendez-Lago M."/>
            <person name="Minx P."/>
            <person name="Mollenhauer M.U."/>
            <person name="Montooth K."/>
            <person name="Mount S.M."/>
            <person name="Mu X."/>
            <person name="Myers E."/>
            <person name="Negre B."/>
            <person name="Newfeld S."/>
            <person name="Nielsen R."/>
            <person name="Noor M.A."/>
            <person name="O'Grady P."/>
            <person name="Pachter L."/>
            <person name="Papaceit M."/>
            <person name="Parisi M.J."/>
            <person name="Parisi M."/>
            <person name="Parts L."/>
            <person name="Pedersen J.S."/>
            <person name="Pesole G."/>
            <person name="Phillippy A.M."/>
            <person name="Ponting C.P."/>
            <person name="Pop M."/>
            <person name="Porcelli D."/>
            <person name="Powell J.R."/>
            <person name="Prohaska S."/>
            <person name="Pruitt K."/>
            <person name="Puig M."/>
            <person name="Quesneville H."/>
            <person name="Ram K.R."/>
            <person name="Rand D."/>
            <person name="Rasmussen M.D."/>
            <person name="Reed L.K."/>
            <person name="Reenan R."/>
            <person name="Reily A."/>
            <person name="Remington K.A."/>
            <person name="Rieger T.T."/>
            <person name="Ritchie M.G."/>
            <person name="Robin C."/>
            <person name="Rogers Y.H."/>
            <person name="Rohde C."/>
            <person name="Rozas J."/>
            <person name="Rubenfield M.J."/>
            <person name="Ruiz A."/>
            <person name="Russo S."/>
            <person name="Salzberg S.L."/>
            <person name="Sanchez-Gracia A."/>
            <person name="Saranga D.J."/>
            <person name="Sato H."/>
            <person name="Schaeffer S.W."/>
            <person name="Schatz M.C."/>
            <person name="Schlenke T."/>
            <person name="Schwartz R."/>
            <person name="Segarra C."/>
            <person name="Singh R.S."/>
            <person name="Sirot L."/>
            <person name="Sirota M."/>
            <person name="Sisneros N.B."/>
            <person name="Smith C.D."/>
            <person name="Smith T.F."/>
            <person name="Spieth J."/>
            <person name="Stage D.E."/>
            <person name="Stark A."/>
            <person name="Stephan W."/>
            <person name="Strausberg R.L."/>
            <person name="Strempel S."/>
            <person name="Sturgill D."/>
            <person name="Sutton G."/>
            <person name="Sutton G.G."/>
            <person name="Tao W."/>
            <person name="Teichmann S."/>
            <person name="Tobari Y.N."/>
            <person name="Tomimura Y."/>
            <person name="Tsolas J.M."/>
            <person name="Valente V.L."/>
            <person name="Venter E."/>
            <person name="Venter J.C."/>
            <person name="Vicario S."/>
            <person name="Vieira F.G."/>
            <person name="Vilella A.J."/>
            <person name="Villasante A."/>
            <person name="Walenz B."/>
            <person name="Wang J."/>
            <person name="Wasserman M."/>
            <person name="Watts T."/>
            <person name="Wilson D."/>
            <person name="Wilson R.K."/>
            <person name="Wing R.A."/>
            <person name="Wolfner M.F."/>
            <person name="Wong A."/>
            <person name="Wong G.K."/>
            <person name="Wu C.I."/>
            <person name="Wu G."/>
            <person name="Yamamoto D."/>
            <person name="Yang H.P."/>
            <person name="Yang S.P."/>
            <person name="Yorke J.A."/>
            <person name="Yoshida K."/>
            <person name="Zdobnov E."/>
            <person name="Zhang P."/>
            <person name="Zhang Y."/>
            <person name="Zimin A.V."/>
            <person name="Baldwin J."/>
            <person name="Abdouelleil A."/>
            <person name="Abdulkadir J."/>
            <person name="Abebe A."/>
            <person name="Abera B."/>
            <person name="Abreu J."/>
            <person name="Acer S.C."/>
            <person name="Aftuck L."/>
            <person name="Alexander A."/>
            <person name="An P."/>
            <person name="Anderson E."/>
            <person name="Anderson S."/>
            <person name="Arachi H."/>
            <person name="Azer M."/>
            <person name="Bachantsang P."/>
            <person name="Barry A."/>
            <person name="Bayul T."/>
            <person name="Berlin A."/>
            <person name="Bessette D."/>
            <person name="Bloom T."/>
            <person name="Blye J."/>
            <person name="Boguslavskiy L."/>
            <person name="Bonnet C."/>
            <person name="Boukhgalter B."/>
            <person name="Bourzgui I."/>
            <person name="Brown A."/>
            <person name="Cahill P."/>
            <person name="Channer S."/>
            <person name="Cheshatsang Y."/>
            <person name="Chuda L."/>
            <person name="Citroen M."/>
            <person name="Collymore A."/>
            <person name="Cooke P."/>
            <person name="Costello M."/>
            <person name="D'Aco K."/>
            <person name="Daza R."/>
            <person name="De Haan G."/>
            <person name="DeGray S."/>
            <person name="DeMaso C."/>
            <person name="Dhargay N."/>
            <person name="Dooley K."/>
            <person name="Dooley E."/>
            <person name="Doricent M."/>
            <person name="Dorje P."/>
            <person name="Dorjee K."/>
            <person name="Dupes A."/>
            <person name="Elong R."/>
            <person name="Falk J."/>
            <person name="Farina A."/>
            <person name="Faro S."/>
            <person name="Ferguson D."/>
            <person name="Fisher S."/>
            <person name="Foley C.D."/>
            <person name="Franke A."/>
            <person name="Friedrich D."/>
            <person name="Gadbois L."/>
            <person name="Gearin G."/>
            <person name="Gearin C.R."/>
            <person name="Giannoukos G."/>
            <person name="Goode T."/>
            <person name="Graham J."/>
            <person name="Grandbois E."/>
            <person name="Grewal S."/>
            <person name="Gyaltsen K."/>
            <person name="Hafez N."/>
            <person name="Hagos B."/>
            <person name="Hall J."/>
            <person name="Henson C."/>
            <person name="Hollinger A."/>
            <person name="Honan T."/>
            <person name="Huard M.D."/>
            <person name="Hughes L."/>
            <person name="Hurhula B."/>
            <person name="Husby M.E."/>
            <person name="Kamat A."/>
            <person name="Kanga B."/>
            <person name="Kashin S."/>
            <person name="Khazanovich D."/>
            <person name="Kisner P."/>
            <person name="Lance K."/>
            <person name="Lara M."/>
            <person name="Lee W."/>
            <person name="Lennon N."/>
            <person name="Letendre F."/>
            <person name="LeVine R."/>
            <person name="Lipovsky A."/>
            <person name="Liu X."/>
            <person name="Liu J."/>
            <person name="Liu S."/>
            <person name="Lokyitsang T."/>
            <person name="Lokyitsang Y."/>
            <person name="Lubonja R."/>
            <person name="Lui A."/>
            <person name="MacDonald P."/>
            <person name="Magnisalis V."/>
            <person name="Maru K."/>
            <person name="Matthews C."/>
            <person name="McCusker W."/>
            <person name="McDonough S."/>
            <person name="Mehta T."/>
            <person name="Meldrim J."/>
            <person name="Meneus L."/>
            <person name="Mihai O."/>
            <person name="Mihalev A."/>
            <person name="Mihova T."/>
            <person name="Mittelman R."/>
            <person name="Mlenga V."/>
            <person name="Montmayeur A."/>
            <person name="Mulrain L."/>
            <person name="Navidi A."/>
            <person name="Naylor J."/>
            <person name="Negash T."/>
            <person name="Nguyen T."/>
            <person name="Nguyen N."/>
            <person name="Nicol R."/>
            <person name="Norbu C."/>
            <person name="Norbu N."/>
            <person name="Novod N."/>
            <person name="O'Neill B."/>
            <person name="Osman S."/>
            <person name="Markiewicz E."/>
            <person name="Oyono O.L."/>
            <person name="Patti C."/>
            <person name="Phunkhang P."/>
            <person name="Pierre F."/>
            <person name="Priest M."/>
            <person name="Raghuraman S."/>
            <person name="Rege F."/>
            <person name="Reyes R."/>
            <person name="Rise C."/>
            <person name="Rogov P."/>
            <person name="Ross K."/>
            <person name="Ryan E."/>
            <person name="Settipalli S."/>
            <person name="Shea T."/>
            <person name="Sherpa N."/>
            <person name="Shi L."/>
            <person name="Shih D."/>
            <person name="Sparrow T."/>
            <person name="Spaulding J."/>
            <person name="Stalker J."/>
            <person name="Stange-Thomann N."/>
            <person name="Stavropoulos S."/>
            <person name="Stone C."/>
            <person name="Strader C."/>
            <person name="Tesfaye S."/>
            <person name="Thomson T."/>
            <person name="Thoulutsang Y."/>
            <person name="Thoulutsang D."/>
            <person name="Topham K."/>
            <person name="Topping I."/>
            <person name="Tsamla T."/>
            <person name="Vassiliev H."/>
            <person name="Vo A."/>
            <person name="Wangchuk T."/>
            <person name="Wangdi T."/>
            <person name="Weiand M."/>
            <person name="Wilkinson J."/>
            <person name="Wilson A."/>
            <person name="Yadav S."/>
            <person name="Young G."/>
            <person name="Yu Q."/>
            <person name="Zembek L."/>
            <person name="Zhong D."/>
            <person name="Zimmer A."/>
            <person name="Zwirko Z."/>
            <person name="Jaffe D.B."/>
            <person name="Alvarez P."/>
            <person name="Brockman W."/>
            <person name="Butler J."/>
            <person name="Chin C."/>
            <person name="Gnerre S."/>
            <person name="Grabherr M."/>
            <person name="Kleber M."/>
            <person name="Mauceli E."/>
            <person name="MacCallum I."/>
        </authorList>
    </citation>
    <scope>NUCLEOTIDE SEQUENCE [LARGE SCALE GENOMIC DNA]</scope>
    <source>
        <strain evidence="4">MSH-3 / Tucson 14011-0111.49</strain>
    </source>
</reference>
<name>B4HCZ7_DROPE</name>
<proteinExistence type="predicted"/>
<keyword evidence="4" id="KW-1185">Reference proteome</keyword>
<evidence type="ECO:0000313" key="4">
    <source>
        <dbReference type="Proteomes" id="UP000008744"/>
    </source>
</evidence>
<keyword evidence="2" id="KW-0812">Transmembrane</keyword>
<feature type="compositionally biased region" description="Basic and acidic residues" evidence="1">
    <location>
        <begin position="1"/>
        <end position="12"/>
    </location>
</feature>
<dbReference type="EMBL" id="CH479583">
    <property type="protein sequence ID" value="EDW34903.1"/>
    <property type="molecule type" value="Genomic_DNA"/>
</dbReference>
<dbReference type="Proteomes" id="UP000008744">
    <property type="component" value="Unassembled WGS sequence"/>
</dbReference>
<dbReference type="OMA" id="PEQSAMD"/>
<feature type="region of interest" description="Disordered" evidence="1">
    <location>
        <begin position="1"/>
        <end position="26"/>
    </location>
</feature>
<sequence>MGDPIKQDEGKTKGKPKVKPVGNPEQQSMDNIRAVLLFAFFSAAVRLLALVVQRRNPA</sequence>
<organism evidence="4">
    <name type="scientific">Drosophila persimilis</name>
    <name type="common">Fruit fly</name>
    <dbReference type="NCBI Taxonomy" id="7234"/>
    <lineage>
        <taxon>Eukaryota</taxon>
        <taxon>Metazoa</taxon>
        <taxon>Ecdysozoa</taxon>
        <taxon>Arthropoda</taxon>
        <taxon>Hexapoda</taxon>
        <taxon>Insecta</taxon>
        <taxon>Pterygota</taxon>
        <taxon>Neoptera</taxon>
        <taxon>Endopterygota</taxon>
        <taxon>Diptera</taxon>
        <taxon>Brachycera</taxon>
        <taxon>Muscomorpha</taxon>
        <taxon>Ephydroidea</taxon>
        <taxon>Drosophilidae</taxon>
        <taxon>Drosophila</taxon>
        <taxon>Sophophora</taxon>
    </lineage>
</organism>
<keyword evidence="2" id="KW-0472">Membrane</keyword>